<evidence type="ECO:0000256" key="7">
    <source>
        <dbReference type="ARBA" id="ARBA00022842"/>
    </source>
</evidence>
<evidence type="ECO:0000259" key="12">
    <source>
        <dbReference type="SMART" id="SM00892"/>
    </source>
</evidence>
<keyword evidence="4 9" id="KW-0479">Metal-binding</keyword>
<comment type="similarity">
    <text evidence="2 10">Belongs to the DNA/RNA non-specific endonuclease family.</text>
</comment>
<dbReference type="InterPro" id="IPR040255">
    <property type="entry name" value="Non-specific_endonuclease"/>
</dbReference>
<dbReference type="SMART" id="SM00892">
    <property type="entry name" value="Endonuclease_NS"/>
    <property type="match status" value="1"/>
</dbReference>
<gene>
    <name evidence="13" type="ORF">FHS60_000860</name>
</gene>
<feature type="domain" description="DNA/RNA non-specific endonuclease/pyrophosphatase/phosphodiesterase" evidence="12">
    <location>
        <begin position="70"/>
        <end position="264"/>
    </location>
</feature>
<feature type="binding site" evidence="9">
    <location>
        <position position="164"/>
    </location>
    <ligand>
        <name>Mg(2+)</name>
        <dbReference type="ChEBI" id="CHEBI:18420"/>
        <note>catalytic</note>
    </ligand>
</feature>
<proteinExistence type="inferred from homology"/>
<evidence type="ECO:0000313" key="14">
    <source>
        <dbReference type="Proteomes" id="UP000541425"/>
    </source>
</evidence>
<dbReference type="Pfam" id="PF01223">
    <property type="entry name" value="Endonuclease_NS"/>
    <property type="match status" value="1"/>
</dbReference>
<evidence type="ECO:0000256" key="1">
    <source>
        <dbReference type="ARBA" id="ARBA00001946"/>
    </source>
</evidence>
<dbReference type="Proteomes" id="UP000541425">
    <property type="component" value="Unassembled WGS sequence"/>
</dbReference>
<comment type="caution">
    <text evidence="13">The sequence shown here is derived from an EMBL/GenBank/DDBJ whole genome shotgun (WGS) entry which is preliminary data.</text>
</comment>
<evidence type="ECO:0000256" key="8">
    <source>
        <dbReference type="PIRSR" id="PIRSR640255-1"/>
    </source>
</evidence>
<dbReference type="GO" id="GO:0046872">
    <property type="term" value="F:metal ion binding"/>
    <property type="evidence" value="ECO:0007669"/>
    <property type="project" value="UniProtKB-KW"/>
</dbReference>
<dbReference type="RefSeq" id="WP_183695340.1">
    <property type="nucleotide sequence ID" value="NZ_JACICA010000003.1"/>
</dbReference>
<feature type="active site" description="Proton acceptor" evidence="8">
    <location>
        <position position="133"/>
    </location>
</feature>
<dbReference type="InterPro" id="IPR018524">
    <property type="entry name" value="DNA/RNA_endonuclease_AS"/>
</dbReference>
<dbReference type="PANTHER" id="PTHR13966:SF5">
    <property type="entry name" value="ENDONUCLEASE G, MITOCHONDRIAL"/>
    <property type="match status" value="1"/>
</dbReference>
<name>A0A7W5ULW5_9BACT</name>
<evidence type="ECO:0000256" key="3">
    <source>
        <dbReference type="ARBA" id="ARBA00022722"/>
    </source>
</evidence>
<dbReference type="GO" id="GO:0016787">
    <property type="term" value="F:hydrolase activity"/>
    <property type="evidence" value="ECO:0007669"/>
    <property type="project" value="UniProtKB-KW"/>
</dbReference>
<evidence type="ECO:0000256" key="2">
    <source>
        <dbReference type="ARBA" id="ARBA00010052"/>
    </source>
</evidence>
<dbReference type="PANTHER" id="PTHR13966">
    <property type="entry name" value="ENDONUCLEASE RELATED"/>
    <property type="match status" value="1"/>
</dbReference>
<dbReference type="GO" id="GO:0003676">
    <property type="term" value="F:nucleic acid binding"/>
    <property type="evidence" value="ECO:0007669"/>
    <property type="project" value="InterPro"/>
</dbReference>
<evidence type="ECO:0000256" key="9">
    <source>
        <dbReference type="PIRSR" id="PIRSR640255-2"/>
    </source>
</evidence>
<reference evidence="13 14" key="1">
    <citation type="submission" date="2020-08" db="EMBL/GenBank/DDBJ databases">
        <title>Genomic Encyclopedia of Type Strains, Phase IV (KMG-IV): sequencing the most valuable type-strain genomes for metagenomic binning, comparative biology and taxonomic classification.</title>
        <authorList>
            <person name="Goeker M."/>
        </authorList>
    </citation>
    <scope>NUCLEOTIDE SEQUENCE [LARGE SCALE GENOMIC DNA]</scope>
    <source>
        <strain evidence="13 14">DSM 22548</strain>
    </source>
</reference>
<dbReference type="CDD" id="cd00091">
    <property type="entry name" value="NUC"/>
    <property type="match status" value="1"/>
</dbReference>
<dbReference type="PROSITE" id="PS01070">
    <property type="entry name" value="NUCLEASE_NON_SPEC"/>
    <property type="match status" value="1"/>
</dbReference>
<evidence type="ECO:0000256" key="6">
    <source>
        <dbReference type="ARBA" id="ARBA00022801"/>
    </source>
</evidence>
<comment type="cofactor">
    <cofactor evidence="1 10">
        <name>Mg(2+)</name>
        <dbReference type="ChEBI" id="CHEBI:18420"/>
    </cofactor>
</comment>
<dbReference type="EC" id="3.1.30.-" evidence="10"/>
<evidence type="ECO:0000313" key="13">
    <source>
        <dbReference type="EMBL" id="MBB3702402.1"/>
    </source>
</evidence>
<evidence type="ECO:0000259" key="11">
    <source>
        <dbReference type="SMART" id="SM00477"/>
    </source>
</evidence>
<evidence type="ECO:0000256" key="5">
    <source>
        <dbReference type="ARBA" id="ARBA00022759"/>
    </source>
</evidence>
<organism evidence="13 14">
    <name type="scientific">Alloprevotella rava</name>
    <dbReference type="NCBI Taxonomy" id="671218"/>
    <lineage>
        <taxon>Bacteria</taxon>
        <taxon>Pseudomonadati</taxon>
        <taxon>Bacteroidota</taxon>
        <taxon>Bacteroidia</taxon>
        <taxon>Bacteroidales</taxon>
        <taxon>Prevotellaceae</taxon>
        <taxon>Alloprevotella</taxon>
    </lineage>
</organism>
<dbReference type="InterPro" id="IPR044929">
    <property type="entry name" value="DNA/RNA_non-sp_Endonuclease_sf"/>
</dbReference>
<dbReference type="Gene3D" id="3.40.570.10">
    <property type="entry name" value="Extracellular Endonuclease, subunit A"/>
    <property type="match status" value="1"/>
</dbReference>
<dbReference type="AlphaFoldDB" id="A0A7W5ULW5"/>
<dbReference type="InterPro" id="IPR001604">
    <property type="entry name" value="Endo_G_ENPP1-like_dom"/>
</dbReference>
<keyword evidence="7" id="KW-0460">Magnesium</keyword>
<keyword evidence="5 10" id="KW-0255">Endonuclease</keyword>
<keyword evidence="6 10" id="KW-0378">Hydrolase</keyword>
<sequence length="279" mass="31539">MKHTRILKGLILILTTLALTSCQLRGSKGTMPILQDVKAEADSATAVDASVLDSLTVVVTPDSLSAVLLQRVGYVVSYNPEMRIPNWVAWHLTPQRLEGSASRKGHPFQADEDIPAPRVDTYDYMRSGYDRGHMCPAADNRWDAEAMRESFLFTNICPQNHNLNAGDWNEMEMQCRAWAKTWDGIYIVCGPLLYRRQHKRIGEHKVVVPEAFFKVVLCLKGTPKAIGFIYKNEKGNRPKGDYVNTIDEVERLTGFDFFSALPDSLENKIEATANLEDWY</sequence>
<dbReference type="GO" id="GO:0004519">
    <property type="term" value="F:endonuclease activity"/>
    <property type="evidence" value="ECO:0007669"/>
    <property type="project" value="UniProtKB-UniRule"/>
</dbReference>
<accession>A0A7W5ULW5</accession>
<dbReference type="PROSITE" id="PS51257">
    <property type="entry name" value="PROKAR_LIPOPROTEIN"/>
    <property type="match status" value="1"/>
</dbReference>
<keyword evidence="3 10" id="KW-0540">Nuclease</keyword>
<dbReference type="InterPro" id="IPR044925">
    <property type="entry name" value="His-Me_finger_sf"/>
</dbReference>
<dbReference type="EMBL" id="JACICA010000003">
    <property type="protein sequence ID" value="MBB3702402.1"/>
    <property type="molecule type" value="Genomic_DNA"/>
</dbReference>
<evidence type="ECO:0000256" key="4">
    <source>
        <dbReference type="ARBA" id="ARBA00022723"/>
    </source>
</evidence>
<dbReference type="SMART" id="SM00477">
    <property type="entry name" value="NUC"/>
    <property type="match status" value="1"/>
</dbReference>
<protein>
    <recommendedName>
        <fullName evidence="10">Endonuclease</fullName>
        <ecNumber evidence="10">3.1.30.-</ecNumber>
    </recommendedName>
</protein>
<evidence type="ECO:0000256" key="10">
    <source>
        <dbReference type="RuleBase" id="RU366055"/>
    </source>
</evidence>
<dbReference type="InterPro" id="IPR020821">
    <property type="entry name" value="ENPP1-3/EXOG-like_nuc-like"/>
</dbReference>
<dbReference type="SUPFAM" id="SSF54060">
    <property type="entry name" value="His-Me finger endonucleases"/>
    <property type="match status" value="1"/>
</dbReference>
<feature type="domain" description="ENPP1-3/EXOG-like endonuclease/phosphodiesterase" evidence="11">
    <location>
        <begin position="71"/>
        <end position="264"/>
    </location>
</feature>